<keyword evidence="2" id="KW-1185">Reference proteome</keyword>
<dbReference type="RefSeq" id="WP_138647276.1">
    <property type="nucleotide sequence ID" value="NZ_VCKW01000126.1"/>
</dbReference>
<dbReference type="EMBL" id="VCKW01000126">
    <property type="protein sequence ID" value="TMQ94792.1"/>
    <property type="molecule type" value="Genomic_DNA"/>
</dbReference>
<proteinExistence type="predicted"/>
<dbReference type="SUPFAM" id="SSF53335">
    <property type="entry name" value="S-adenosyl-L-methionine-dependent methyltransferases"/>
    <property type="match status" value="1"/>
</dbReference>
<reference evidence="1 2" key="1">
    <citation type="submission" date="2019-05" db="EMBL/GenBank/DDBJ databases">
        <title>Draft genome sequence of Actinomadura sp. 14C53.</title>
        <authorList>
            <person name="Saricaoglu S."/>
            <person name="Isik K."/>
        </authorList>
    </citation>
    <scope>NUCLEOTIDE SEQUENCE [LARGE SCALE GENOMIC DNA]</scope>
    <source>
        <strain evidence="1 2">14C53</strain>
    </source>
</reference>
<protein>
    <recommendedName>
        <fullName evidence="3">S-adenosyl methyltransferase</fullName>
    </recommendedName>
</protein>
<dbReference type="Gene3D" id="3.40.50.150">
    <property type="entry name" value="Vaccinia Virus protein VP39"/>
    <property type="match status" value="1"/>
</dbReference>
<comment type="caution">
    <text evidence="1">The sequence shown here is derived from an EMBL/GenBank/DDBJ whole genome shotgun (WGS) entry which is preliminary data.</text>
</comment>
<gene>
    <name evidence="1" type="ORF">ETD83_23280</name>
</gene>
<accession>A0A5C4J8W5</accession>
<dbReference type="InterPro" id="IPR006764">
    <property type="entry name" value="SAM_dep_MeTrfase_SAV2177_type"/>
</dbReference>
<evidence type="ECO:0000313" key="1">
    <source>
        <dbReference type="EMBL" id="TMQ94792.1"/>
    </source>
</evidence>
<evidence type="ECO:0008006" key="3">
    <source>
        <dbReference type="Google" id="ProtNLM"/>
    </source>
</evidence>
<dbReference type="Pfam" id="PF04672">
    <property type="entry name" value="Methyltransf_19"/>
    <property type="match status" value="1"/>
</dbReference>
<evidence type="ECO:0000313" key="2">
    <source>
        <dbReference type="Proteomes" id="UP000309174"/>
    </source>
</evidence>
<dbReference type="OrthoDB" id="3216820at2"/>
<dbReference type="Proteomes" id="UP000309174">
    <property type="component" value="Unassembled WGS sequence"/>
</dbReference>
<dbReference type="AlphaFoldDB" id="A0A5C4J8W5"/>
<name>A0A5C4J8W5_9ACTN</name>
<dbReference type="InterPro" id="IPR029063">
    <property type="entry name" value="SAM-dependent_MTases_sf"/>
</dbReference>
<organism evidence="1 2">
    <name type="scientific">Actinomadura soli</name>
    <dbReference type="NCBI Taxonomy" id="2508997"/>
    <lineage>
        <taxon>Bacteria</taxon>
        <taxon>Bacillati</taxon>
        <taxon>Actinomycetota</taxon>
        <taxon>Actinomycetes</taxon>
        <taxon>Streptosporangiales</taxon>
        <taxon>Thermomonosporaceae</taxon>
        <taxon>Actinomadura</taxon>
    </lineage>
</organism>
<sequence length="276" mass="30082">MGEIEQAPPGVDITVPSPARIYDYILGGTANYKVDREAAEKVRQAMPDMVDTAWANRGFLQRSVRWLAEHGVRQFIDVGAGLPTGNNTHDAVQAVAPDARILYADFDPLVEMHAKVLLRDVPGTACITADFRDPDALLGHAETRAMIDFTEPAALLLVTVTHFVSDEDDPWGLIQEYMSRLAPGSYLALSAVTSDRQIDGAIEDLKKVFARSSSGGAYPRPRAEIERFFAGLEIVQPYEGAPAEVCYLGEWGAEDPEAADSEGSRWGYCAVARKPA</sequence>
<dbReference type="PIRSF" id="PIRSF017393">
    <property type="entry name" value="MTase_SAV2177"/>
    <property type="match status" value="1"/>
</dbReference>